<dbReference type="Proteomes" id="UP001589667">
    <property type="component" value="Unassembled WGS sequence"/>
</dbReference>
<dbReference type="RefSeq" id="WP_157423104.1">
    <property type="nucleotide sequence ID" value="NZ_BAAANI010000006.1"/>
</dbReference>
<keyword evidence="2" id="KW-1185">Reference proteome</keyword>
<dbReference type="EMBL" id="JBHMBL010000001">
    <property type="protein sequence ID" value="MFB9641511.1"/>
    <property type="molecule type" value="Genomic_DNA"/>
</dbReference>
<evidence type="ECO:0008006" key="3">
    <source>
        <dbReference type="Google" id="ProtNLM"/>
    </source>
</evidence>
<gene>
    <name evidence="1" type="ORF">ACFFQV_04305</name>
</gene>
<organism evidence="1 2">
    <name type="scientific">Agromyces lapidis</name>
    <dbReference type="NCBI Taxonomy" id="279574"/>
    <lineage>
        <taxon>Bacteria</taxon>
        <taxon>Bacillati</taxon>
        <taxon>Actinomycetota</taxon>
        <taxon>Actinomycetes</taxon>
        <taxon>Micrococcales</taxon>
        <taxon>Microbacteriaceae</taxon>
        <taxon>Agromyces</taxon>
    </lineage>
</organism>
<comment type="caution">
    <text evidence="1">The sequence shown here is derived from an EMBL/GenBank/DDBJ whole genome shotgun (WGS) entry which is preliminary data.</text>
</comment>
<accession>A0ABV5SP36</accession>
<evidence type="ECO:0000313" key="2">
    <source>
        <dbReference type="Proteomes" id="UP001589667"/>
    </source>
</evidence>
<sequence>MSEDVEAEIRLIVSDWQLGAFSSRHFGAHLAMSKLVALLAEGKAHE</sequence>
<name>A0ABV5SP36_9MICO</name>
<protein>
    <recommendedName>
        <fullName evidence="3">MarR family transcriptional regulator</fullName>
    </recommendedName>
</protein>
<evidence type="ECO:0000313" key="1">
    <source>
        <dbReference type="EMBL" id="MFB9641511.1"/>
    </source>
</evidence>
<reference evidence="1 2" key="1">
    <citation type="submission" date="2024-09" db="EMBL/GenBank/DDBJ databases">
        <authorList>
            <person name="Sun Q."/>
            <person name="Mori K."/>
        </authorList>
    </citation>
    <scope>NUCLEOTIDE SEQUENCE [LARGE SCALE GENOMIC DNA]</scope>
    <source>
        <strain evidence="1 2">JCM 14321</strain>
    </source>
</reference>
<proteinExistence type="predicted"/>